<dbReference type="PANTHER" id="PTHR11920:SF335">
    <property type="entry name" value="GUANYLATE CYCLASE"/>
    <property type="match status" value="1"/>
</dbReference>
<dbReference type="Pfam" id="PF00211">
    <property type="entry name" value="Guanylate_cyc"/>
    <property type="match status" value="1"/>
</dbReference>
<dbReference type="PROSITE" id="PS50125">
    <property type="entry name" value="GUANYLATE_CYCLASE_2"/>
    <property type="match status" value="1"/>
</dbReference>
<feature type="transmembrane region" description="Helical" evidence="8">
    <location>
        <begin position="96"/>
        <end position="114"/>
    </location>
</feature>
<feature type="transmembrane region" description="Helical" evidence="8">
    <location>
        <begin position="126"/>
        <end position="147"/>
    </location>
</feature>
<dbReference type="PANTHER" id="PTHR11920">
    <property type="entry name" value="GUANYLYL CYCLASE"/>
    <property type="match status" value="1"/>
</dbReference>
<comment type="caution">
    <text evidence="11">The sequence shown here is derived from an EMBL/GenBank/DDBJ whole genome shotgun (WGS) entry which is preliminary data.</text>
</comment>
<keyword evidence="12" id="KW-1185">Reference proteome</keyword>
<proteinExistence type="inferred from homology"/>
<evidence type="ECO:0000256" key="4">
    <source>
        <dbReference type="ARBA" id="ARBA00022989"/>
    </source>
</evidence>
<dbReference type="SUPFAM" id="SSF55073">
    <property type="entry name" value="Nucleotide cyclase"/>
    <property type="match status" value="1"/>
</dbReference>
<dbReference type="SUPFAM" id="SSF55785">
    <property type="entry name" value="PYP-like sensor domain (PAS domain)"/>
    <property type="match status" value="1"/>
</dbReference>
<dbReference type="RefSeq" id="XP_044558995.1">
    <property type="nucleotide sequence ID" value="XM_044710576.1"/>
</dbReference>
<feature type="transmembrane region" description="Helical" evidence="8">
    <location>
        <begin position="810"/>
        <end position="833"/>
    </location>
</feature>
<protein>
    <recommendedName>
        <fullName evidence="13">Guanylate cyclase domain-containing protein</fullName>
    </recommendedName>
</protein>
<dbReference type="VEuPathDB" id="AmoebaDB:NF0100090"/>
<evidence type="ECO:0000256" key="8">
    <source>
        <dbReference type="SAM" id="Phobius"/>
    </source>
</evidence>
<dbReference type="CDD" id="cd00130">
    <property type="entry name" value="PAS"/>
    <property type="match status" value="1"/>
</dbReference>
<dbReference type="Gene3D" id="3.30.450.20">
    <property type="entry name" value="PAS domain"/>
    <property type="match status" value="1"/>
</dbReference>
<dbReference type="InterPro" id="IPR035965">
    <property type="entry name" value="PAS-like_dom_sf"/>
</dbReference>
<dbReference type="GO" id="GO:0035556">
    <property type="term" value="P:intracellular signal transduction"/>
    <property type="evidence" value="ECO:0007669"/>
    <property type="project" value="InterPro"/>
</dbReference>
<dbReference type="CDD" id="cd07302">
    <property type="entry name" value="CHD"/>
    <property type="match status" value="1"/>
</dbReference>
<sequence length="1526" mass="172964">MIGLVIFFICTLYVLIVIAEVVTFDTHALSNRNLFSNSSLTFPIFIRTMAFVSVIQMFAIPQSYAFISAITNMLISMASIALLFRTLPFNKRWMNSVFFGWAWGQCGASIGSLVTSLSNSGNEQELGIGLAILTVALIIIGVVFGVLSMELYTRWLLNDLIKRIAKQALSIDGVEEALSNTNETKILPRHALTEAVFCIYQQMSKNQNFKALCLLFKCSLQDFQKELIVDHVRCLFSDVAFSFAKATLQYKSEESNVIIGASETFAFAKTDSNTHTLSVELLMKLQRSTFNFATILACAIKIKEVQSISDSSHHDSAASKNYTSVQIIKRNREPLLSLYRDFWKEMLNDPISISTLMKISKKVNDLVEESQAIFNQLLRHKTKSTLQLYASFVELIYFDKELANTLYQEANSIEDHRTPKPIFQSVKYAKPNKIIPSESQEQVSIHEDDGASHIFEECPSETARPELKKDFLFRNGLKTPRSNSLLRTLFIIYVLLGVGLISGSIVMSGYQFTFIKSSIMELRTICTPQLVPVSVIRNLRSFQNWLALFVIDDHQWPDYRDGYKFIQKMDFIDEHLQLLKEDLQILHDLIKLGQEVVFDAATYTEYGKKLYTLNIPSVYSVNGTDHWKRNQYTGTPSLRNAPIVEITNSLIRYIELVRAEFPEQCVTYVNQSSLTLQVQQQLKAIIANSTYMNPVNNYNFMFLWLNSKNTDKIYETFCNNYIEKLRNLTQDLILQSQYYFIASLCIYLIVSLLFIVYIQYELSFVPRLMKVLNKHLQKDIVGKIYQSVSQKTYVETSLERAVTSKAMSSNIMLVLVVACIGFLVPFCIGMFFFEARLNAKSALFTFTNVGLSANIIGYIQQSSFLMTEMLTYYALGRESFRSETTTQIGTFYGHPYFKNHDFQTLYSTVLLSSNNLSENWNELIYGDVNKPDDDPVIGLYSDLDQLLKGQGNCSSYLEQYNIEMNAQNVLEYCLGIEKVVTDYLTQITQISEATRDFLLFETNTTSTSVDLNLYMRHNDLFRLTIPMNRKLQVYMQNFVRSSVELHDSILVSLSVIGFILLVGCSVLLQKMITNHSNILQKTRMMLNHVPVDVLDRDDVLRNLALYNAYPNIITEKIKSTTLNNLSASTTASSISNLISSHVYGTIILNSKGEIEIFNSAAHRCFGSKPVDVLGLQFYKLIDPISEEKVKKTIDSIYSSAVKSEKAGDSSTSTLNETLENVQCIRVNLTKFPACLSIFSTKFVDKGIVIVIVIRDITSELKQQILLAEEKKTSENLLKNILPDAVANRLKKGETFICEKFSDITCFFSDMVGFTKISSKMIATDLVIMLNFIVNGFDALTEKYNIEKIKTIGDAYFCVAGLHGDSSDHPERMLRMAIETFHVVQQFNQGQSQIGQPLDLINIRIGLNNGGVIAGVIGTKKFAYDLWGDTINVASRMESTSLPGRIQVSRSTYERIYDLGFDFEERQIEVKGKGMTQCYLLHQSHHVDPLTPLKTHVFVEMDEDSSPATTSMNNAPISLIATSMEDN</sequence>
<accession>A0A6A5BHK1</accession>
<dbReference type="OrthoDB" id="10352621at2759"/>
<feature type="domain" description="Guanylate cyclase" evidence="10">
    <location>
        <begin position="1304"/>
        <end position="1437"/>
    </location>
</feature>
<dbReference type="Proteomes" id="UP000444721">
    <property type="component" value="Unassembled WGS sequence"/>
</dbReference>
<dbReference type="InterPro" id="IPR029787">
    <property type="entry name" value="Nucleotide_cyclase"/>
</dbReference>
<feature type="transmembrane region" description="Helical" evidence="8">
    <location>
        <begin position="40"/>
        <end position="59"/>
    </location>
</feature>
<evidence type="ECO:0000256" key="3">
    <source>
        <dbReference type="ARBA" id="ARBA00022741"/>
    </source>
</evidence>
<dbReference type="VEuPathDB" id="AmoebaDB:NF0026520"/>
<dbReference type="PROSITE" id="PS00452">
    <property type="entry name" value="GUANYLATE_CYCLASE_1"/>
    <property type="match status" value="1"/>
</dbReference>
<dbReference type="InterPro" id="IPR000014">
    <property type="entry name" value="PAS"/>
</dbReference>
<dbReference type="GeneID" id="68114110"/>
<dbReference type="InterPro" id="IPR018297">
    <property type="entry name" value="A/G_cyclase_CS"/>
</dbReference>
<keyword evidence="3" id="KW-0547">Nucleotide-binding</keyword>
<name>A0A6A5BHK1_NAEFO</name>
<dbReference type="InterPro" id="IPR001054">
    <property type="entry name" value="A/G_cyclase"/>
</dbReference>
<comment type="subcellular location">
    <subcellularLocation>
        <location evidence="1">Membrane</location>
    </subcellularLocation>
</comment>
<feature type="domain" description="PAS" evidence="9">
    <location>
        <begin position="1130"/>
        <end position="1200"/>
    </location>
</feature>
<dbReference type="VEuPathDB" id="AmoebaDB:NfTy_076060"/>
<feature type="transmembrane region" description="Helical" evidence="8">
    <location>
        <begin position="65"/>
        <end position="84"/>
    </location>
</feature>
<dbReference type="InterPro" id="IPR050401">
    <property type="entry name" value="Cyclic_nucleotide_synthase"/>
</dbReference>
<feature type="transmembrane region" description="Helical" evidence="8">
    <location>
        <begin position="839"/>
        <end position="859"/>
    </location>
</feature>
<dbReference type="Pfam" id="PF13426">
    <property type="entry name" value="PAS_9"/>
    <property type="match status" value="1"/>
</dbReference>
<dbReference type="GO" id="GO:0009190">
    <property type="term" value="P:cyclic nucleotide biosynthetic process"/>
    <property type="evidence" value="ECO:0007669"/>
    <property type="project" value="InterPro"/>
</dbReference>
<evidence type="ECO:0000259" key="9">
    <source>
        <dbReference type="PROSITE" id="PS50112"/>
    </source>
</evidence>
<evidence type="ECO:0000256" key="2">
    <source>
        <dbReference type="ARBA" id="ARBA00022692"/>
    </source>
</evidence>
<dbReference type="GO" id="GO:0016020">
    <property type="term" value="C:membrane"/>
    <property type="evidence" value="ECO:0007669"/>
    <property type="project" value="UniProtKB-SubCell"/>
</dbReference>
<comment type="similarity">
    <text evidence="7">Belongs to the adenylyl cyclase class-4/guanylyl cyclase family.</text>
</comment>
<evidence type="ECO:0008006" key="13">
    <source>
        <dbReference type="Google" id="ProtNLM"/>
    </source>
</evidence>
<evidence type="ECO:0000313" key="11">
    <source>
        <dbReference type="EMBL" id="KAF0974282.1"/>
    </source>
</evidence>
<dbReference type="EMBL" id="VFQX01000053">
    <property type="protein sequence ID" value="KAF0974282.1"/>
    <property type="molecule type" value="Genomic_DNA"/>
</dbReference>
<dbReference type="InterPro" id="IPR057352">
    <property type="entry name" value="TPR_TmcB/C"/>
</dbReference>
<dbReference type="SMART" id="SM00044">
    <property type="entry name" value="CYCc"/>
    <property type="match status" value="1"/>
</dbReference>
<dbReference type="Pfam" id="PF25474">
    <property type="entry name" value="TPR_TmcB"/>
    <property type="match status" value="1"/>
</dbReference>
<dbReference type="GO" id="GO:0016849">
    <property type="term" value="F:phosphorus-oxygen lyase activity"/>
    <property type="evidence" value="ECO:0007669"/>
    <property type="project" value="InterPro"/>
</dbReference>
<dbReference type="PROSITE" id="PS50112">
    <property type="entry name" value="PAS"/>
    <property type="match status" value="1"/>
</dbReference>
<evidence type="ECO:0000256" key="1">
    <source>
        <dbReference type="ARBA" id="ARBA00004370"/>
    </source>
</evidence>
<dbReference type="GO" id="GO:0000166">
    <property type="term" value="F:nucleotide binding"/>
    <property type="evidence" value="ECO:0007669"/>
    <property type="project" value="UniProtKB-KW"/>
</dbReference>
<keyword evidence="2 8" id="KW-0812">Transmembrane</keyword>
<reference evidence="11 12" key="1">
    <citation type="journal article" date="2019" name="Sci. Rep.">
        <title>Nanopore sequencing improves the draft genome of the human pathogenic amoeba Naegleria fowleri.</title>
        <authorList>
            <person name="Liechti N."/>
            <person name="Schurch N."/>
            <person name="Bruggmann R."/>
            <person name="Wittwer M."/>
        </authorList>
    </citation>
    <scope>NUCLEOTIDE SEQUENCE [LARGE SCALE GENOMIC DNA]</scope>
    <source>
        <strain evidence="11 12">ATCC 30894</strain>
    </source>
</reference>
<feature type="transmembrane region" description="Helical" evidence="8">
    <location>
        <begin position="488"/>
        <end position="510"/>
    </location>
</feature>
<dbReference type="Gene3D" id="3.30.70.1230">
    <property type="entry name" value="Nucleotide cyclase"/>
    <property type="match status" value="1"/>
</dbReference>
<feature type="transmembrane region" description="Helical" evidence="8">
    <location>
        <begin position="738"/>
        <end position="760"/>
    </location>
</feature>
<evidence type="ECO:0000256" key="5">
    <source>
        <dbReference type="ARBA" id="ARBA00023136"/>
    </source>
</evidence>
<keyword evidence="6 7" id="KW-0456">Lyase</keyword>
<organism evidence="11 12">
    <name type="scientific">Naegleria fowleri</name>
    <name type="common">Brain eating amoeba</name>
    <dbReference type="NCBI Taxonomy" id="5763"/>
    <lineage>
        <taxon>Eukaryota</taxon>
        <taxon>Discoba</taxon>
        <taxon>Heterolobosea</taxon>
        <taxon>Tetramitia</taxon>
        <taxon>Eutetramitia</taxon>
        <taxon>Vahlkampfiidae</taxon>
        <taxon>Naegleria</taxon>
    </lineage>
</organism>
<keyword evidence="5 8" id="KW-0472">Membrane</keyword>
<evidence type="ECO:0000313" key="12">
    <source>
        <dbReference type="Proteomes" id="UP000444721"/>
    </source>
</evidence>
<gene>
    <name evidence="11" type="ORF">FDP41_006892</name>
</gene>
<dbReference type="VEuPathDB" id="AmoebaDB:FDP41_006892"/>
<evidence type="ECO:0000256" key="6">
    <source>
        <dbReference type="ARBA" id="ARBA00023239"/>
    </source>
</evidence>
<evidence type="ECO:0000256" key="7">
    <source>
        <dbReference type="RuleBase" id="RU000405"/>
    </source>
</evidence>
<feature type="transmembrane region" description="Helical" evidence="8">
    <location>
        <begin position="6"/>
        <end position="28"/>
    </location>
</feature>
<keyword evidence="4 8" id="KW-1133">Transmembrane helix</keyword>
<evidence type="ECO:0000259" key="10">
    <source>
        <dbReference type="PROSITE" id="PS50125"/>
    </source>
</evidence>